<dbReference type="Proteomes" id="UP000515561">
    <property type="component" value="Chromosome"/>
</dbReference>
<name>A0A6S6RB05_9FIRM</name>
<dbReference type="EMBL" id="AP023367">
    <property type="protein sequence ID" value="BCJ96108.1"/>
    <property type="molecule type" value="Genomic_DNA"/>
</dbReference>
<keyword evidence="2" id="KW-1185">Reference proteome</keyword>
<protein>
    <submittedName>
        <fullName evidence="1">Uncharacterized protein</fullName>
    </submittedName>
</protein>
<accession>A0A6S6RB05</accession>
<proteinExistence type="predicted"/>
<evidence type="ECO:0000313" key="2">
    <source>
        <dbReference type="Proteomes" id="UP000515561"/>
    </source>
</evidence>
<dbReference type="AlphaFoldDB" id="A0A6S6RB05"/>
<dbReference type="RefSeq" id="WP_184091733.1">
    <property type="nucleotide sequence ID" value="NZ_AP023367.1"/>
</dbReference>
<sequence>MKQIYKICFTIILAISTTLSIGTTNINAKEVGKTVTIEADILNPKSYESTVTQLLSYDSVNEVIVIDNKLNNKFIENGEIFEQPILTPDAVTTYRYRITNVMSGSDYVGSGSIAIATGEPGSTISISKTSSVSNTYSLSASVVSASTVTTAVGFSVTSSESISISASDSVPSTHNGRQVKSMSLNAFPVYKTKSFTIERHKSVGGVNYGWSDYGSGTASQAYGISFIKTYVYK</sequence>
<evidence type="ECO:0000313" key="1">
    <source>
        <dbReference type="EMBL" id="BCJ96108.1"/>
    </source>
</evidence>
<gene>
    <name evidence="1" type="ORF">acsn021_36770</name>
</gene>
<dbReference type="KEGG" id="acel:acsn021_36770"/>
<reference evidence="1 2" key="1">
    <citation type="journal article" date="2016" name="Int. J. Syst. Evol. Microbiol.">
        <title>Descriptions of Anaerotaenia torta gen. nov., sp. nov. and Anaerocolumna cellulosilytica gen. nov., sp. nov. isolated from a methanogenic reactor of cattle waste.</title>
        <authorList>
            <person name="Uek A."/>
            <person name="Ohtaki Y."/>
            <person name="Kaku N."/>
            <person name="Ueki K."/>
        </authorList>
    </citation>
    <scope>NUCLEOTIDE SEQUENCE [LARGE SCALE GENOMIC DNA]</scope>
    <source>
        <strain evidence="1 2">SN021</strain>
    </source>
</reference>
<organism evidence="1 2">
    <name type="scientific">Anaerocolumna cellulosilytica</name>
    <dbReference type="NCBI Taxonomy" id="433286"/>
    <lineage>
        <taxon>Bacteria</taxon>
        <taxon>Bacillati</taxon>
        <taxon>Bacillota</taxon>
        <taxon>Clostridia</taxon>
        <taxon>Lachnospirales</taxon>
        <taxon>Lachnospiraceae</taxon>
        <taxon>Anaerocolumna</taxon>
    </lineage>
</organism>